<evidence type="ECO:0000256" key="2">
    <source>
        <dbReference type="PROSITE-ProRule" id="PRU00335"/>
    </source>
</evidence>
<dbReference type="Pfam" id="PF00440">
    <property type="entry name" value="TetR_N"/>
    <property type="match status" value="1"/>
</dbReference>
<feature type="DNA-binding region" description="H-T-H motif" evidence="2">
    <location>
        <begin position="17"/>
        <end position="36"/>
    </location>
</feature>
<accession>A0ABZ0HDB5</accession>
<sequence>MLGAARRLLLTKGPDVTTDEIALAAGVSKSTLYANFKGKDQLVEAVIRAEADKTITEEDFAFLVQPPVTAATLVAFGRRFVGFVNSHDLIAWDRVIASLEAVRPELPRKFFELGPGRGQRLLKELLDKAVADGLIQTGSTKVAADQLTGLWLGFSNLEVKLGVRPPLSIAEIEAQVESGAEIFLHYYGTKP</sequence>
<organism evidence="4 5">
    <name type="scientific">Tritonibacter scottomollicae</name>
    <name type="common">Epibacterium scottomollicae</name>
    <dbReference type="NCBI Taxonomy" id="483013"/>
    <lineage>
        <taxon>Bacteria</taxon>
        <taxon>Pseudomonadati</taxon>
        <taxon>Pseudomonadota</taxon>
        <taxon>Alphaproteobacteria</taxon>
        <taxon>Rhodobacterales</taxon>
        <taxon>Paracoccaceae</taxon>
        <taxon>Tritonibacter</taxon>
    </lineage>
</organism>
<gene>
    <name evidence="4" type="ORF">R1T40_18035</name>
</gene>
<dbReference type="Proteomes" id="UP001302666">
    <property type="component" value="Chromosome"/>
</dbReference>
<evidence type="ECO:0000259" key="3">
    <source>
        <dbReference type="PROSITE" id="PS50977"/>
    </source>
</evidence>
<name>A0ABZ0HDB5_TRISK</name>
<protein>
    <submittedName>
        <fullName evidence="4">TetR/AcrR family transcriptional regulator</fullName>
    </submittedName>
</protein>
<evidence type="ECO:0000313" key="4">
    <source>
        <dbReference type="EMBL" id="WOI32818.1"/>
    </source>
</evidence>
<dbReference type="InterPro" id="IPR001647">
    <property type="entry name" value="HTH_TetR"/>
</dbReference>
<keyword evidence="1 2" id="KW-0238">DNA-binding</keyword>
<dbReference type="PANTHER" id="PTHR30055:SF146">
    <property type="entry name" value="HTH-TYPE TRANSCRIPTIONAL DUAL REGULATOR CECR"/>
    <property type="match status" value="1"/>
</dbReference>
<dbReference type="InterPro" id="IPR009057">
    <property type="entry name" value="Homeodomain-like_sf"/>
</dbReference>
<dbReference type="Pfam" id="PF14246">
    <property type="entry name" value="TetR_C_7"/>
    <property type="match status" value="1"/>
</dbReference>
<dbReference type="InterPro" id="IPR050109">
    <property type="entry name" value="HTH-type_TetR-like_transc_reg"/>
</dbReference>
<dbReference type="EMBL" id="CP136704">
    <property type="protein sequence ID" value="WOI32818.1"/>
    <property type="molecule type" value="Genomic_DNA"/>
</dbReference>
<proteinExistence type="predicted"/>
<evidence type="ECO:0000256" key="1">
    <source>
        <dbReference type="ARBA" id="ARBA00023125"/>
    </source>
</evidence>
<feature type="domain" description="HTH tetR-type" evidence="3">
    <location>
        <begin position="1"/>
        <end position="54"/>
    </location>
</feature>
<dbReference type="PANTHER" id="PTHR30055">
    <property type="entry name" value="HTH-TYPE TRANSCRIPTIONAL REGULATOR RUTR"/>
    <property type="match status" value="1"/>
</dbReference>
<keyword evidence="5" id="KW-1185">Reference proteome</keyword>
<evidence type="ECO:0000313" key="5">
    <source>
        <dbReference type="Proteomes" id="UP001302666"/>
    </source>
</evidence>
<dbReference type="Gene3D" id="1.10.357.10">
    <property type="entry name" value="Tetracycline Repressor, domain 2"/>
    <property type="match status" value="1"/>
</dbReference>
<reference evidence="4 5" key="1">
    <citation type="submission" date="2023-10" db="EMBL/GenBank/DDBJ databases">
        <title>Eight complete genome sequences of bacteria isolated from laboratory stock of Giant Kelp gametophytes.</title>
        <authorList>
            <person name="Tolentino B."/>
            <person name="Nuzhdin S."/>
        </authorList>
    </citation>
    <scope>NUCLEOTIDE SEQUENCE [LARGE SCALE GENOMIC DNA]</scope>
    <source>
        <strain evidence="4 5">LC.270.F.C4</strain>
    </source>
</reference>
<dbReference type="SUPFAM" id="SSF46689">
    <property type="entry name" value="Homeodomain-like"/>
    <property type="match status" value="1"/>
</dbReference>
<dbReference type="Gene3D" id="1.10.10.60">
    <property type="entry name" value="Homeodomain-like"/>
    <property type="match status" value="1"/>
</dbReference>
<dbReference type="InterPro" id="IPR039536">
    <property type="entry name" value="TetR_C_Proteobacteria"/>
</dbReference>
<dbReference type="PRINTS" id="PR00455">
    <property type="entry name" value="HTHTETR"/>
</dbReference>
<dbReference type="PROSITE" id="PS50977">
    <property type="entry name" value="HTH_TETR_2"/>
    <property type="match status" value="1"/>
</dbReference>
<dbReference type="RefSeq" id="WP_317385099.1">
    <property type="nucleotide sequence ID" value="NZ_CP136704.1"/>
</dbReference>